<dbReference type="Gene3D" id="2.40.420.20">
    <property type="match status" value="1"/>
</dbReference>
<name>A0A2G6DZW0_9BACT</name>
<evidence type="ECO:0000259" key="1">
    <source>
        <dbReference type="Pfam" id="PF25967"/>
    </source>
</evidence>
<protein>
    <recommendedName>
        <fullName evidence="1">Multidrug resistance protein MdtA-like C-terminal permuted SH3 domain-containing protein</fullName>
    </recommendedName>
</protein>
<organism evidence="2 3">
    <name type="scientific">candidate division KSB3 bacterium</name>
    <dbReference type="NCBI Taxonomy" id="2044937"/>
    <lineage>
        <taxon>Bacteria</taxon>
        <taxon>candidate division KSB3</taxon>
    </lineage>
</organism>
<evidence type="ECO:0000313" key="3">
    <source>
        <dbReference type="Proteomes" id="UP000229740"/>
    </source>
</evidence>
<dbReference type="AlphaFoldDB" id="A0A2G6DZW0"/>
<evidence type="ECO:0000313" key="2">
    <source>
        <dbReference type="EMBL" id="PID55267.1"/>
    </source>
</evidence>
<dbReference type="Proteomes" id="UP000229740">
    <property type="component" value="Unassembled WGS sequence"/>
</dbReference>
<accession>A0A2G6DZW0</accession>
<proteinExistence type="predicted"/>
<dbReference type="Pfam" id="PF25967">
    <property type="entry name" value="RND-MFP_C"/>
    <property type="match status" value="1"/>
</dbReference>
<comment type="caution">
    <text evidence="2">The sequence shown here is derived from an EMBL/GenBank/DDBJ whole genome shotgun (WGS) entry which is preliminary data.</text>
</comment>
<reference evidence="2 3" key="1">
    <citation type="submission" date="2017-10" db="EMBL/GenBank/DDBJ databases">
        <title>Novel microbial diversity and functional potential in the marine mammal oral microbiome.</title>
        <authorList>
            <person name="Dudek N.K."/>
            <person name="Sun C.L."/>
            <person name="Burstein D."/>
            <person name="Kantor R.S."/>
            <person name="Aliaga Goltsman D.S."/>
            <person name="Bik E.M."/>
            <person name="Thomas B.C."/>
            <person name="Banfield J.F."/>
            <person name="Relman D.A."/>
        </authorList>
    </citation>
    <scope>NUCLEOTIDE SEQUENCE [LARGE SCALE GENOMIC DNA]</scope>
    <source>
        <strain evidence="2">DOLZORAL124_49_17</strain>
    </source>
</reference>
<dbReference type="EMBL" id="PDPS01000146">
    <property type="protein sequence ID" value="PID55267.1"/>
    <property type="molecule type" value="Genomic_DNA"/>
</dbReference>
<sequence length="94" mass="10617">MDIDIETSLIKEAIVIQRREILTDARGDYVFLEEKDHARRQDITKGIRQGMFFEIPSGLKPGDRLITEGLALVKEGILVRNMGESAPLDLKPQP</sequence>
<feature type="domain" description="Multidrug resistance protein MdtA-like C-terminal permuted SH3" evidence="1">
    <location>
        <begin position="13"/>
        <end position="70"/>
    </location>
</feature>
<gene>
    <name evidence="2" type="ORF">CSB45_16340</name>
</gene>
<dbReference type="InterPro" id="IPR058627">
    <property type="entry name" value="MdtA-like_C"/>
</dbReference>